<evidence type="ECO:0000313" key="2">
    <source>
        <dbReference type="Proteomes" id="UP000298030"/>
    </source>
</evidence>
<organism evidence="1 2">
    <name type="scientific">Coprinellus micaceus</name>
    <name type="common">Glistening ink-cap mushroom</name>
    <name type="synonym">Coprinus micaceus</name>
    <dbReference type="NCBI Taxonomy" id="71717"/>
    <lineage>
        <taxon>Eukaryota</taxon>
        <taxon>Fungi</taxon>
        <taxon>Dikarya</taxon>
        <taxon>Basidiomycota</taxon>
        <taxon>Agaricomycotina</taxon>
        <taxon>Agaricomycetes</taxon>
        <taxon>Agaricomycetidae</taxon>
        <taxon>Agaricales</taxon>
        <taxon>Agaricineae</taxon>
        <taxon>Psathyrellaceae</taxon>
        <taxon>Coprinellus</taxon>
    </lineage>
</organism>
<name>A0A4Y7SXA0_COPMI</name>
<dbReference type="AlphaFoldDB" id="A0A4Y7SXA0"/>
<comment type="caution">
    <text evidence="1">The sequence shown here is derived from an EMBL/GenBank/DDBJ whole genome shotgun (WGS) entry which is preliminary data.</text>
</comment>
<dbReference type="Proteomes" id="UP000298030">
    <property type="component" value="Unassembled WGS sequence"/>
</dbReference>
<keyword evidence="2" id="KW-1185">Reference proteome</keyword>
<dbReference type="EMBL" id="QPFP01000053">
    <property type="protein sequence ID" value="TEB25869.1"/>
    <property type="molecule type" value="Genomic_DNA"/>
</dbReference>
<reference evidence="1 2" key="1">
    <citation type="journal article" date="2019" name="Nat. Ecol. Evol.">
        <title>Megaphylogeny resolves global patterns of mushroom evolution.</title>
        <authorList>
            <person name="Varga T."/>
            <person name="Krizsan K."/>
            <person name="Foldi C."/>
            <person name="Dima B."/>
            <person name="Sanchez-Garcia M."/>
            <person name="Sanchez-Ramirez S."/>
            <person name="Szollosi G.J."/>
            <person name="Szarkandi J.G."/>
            <person name="Papp V."/>
            <person name="Albert L."/>
            <person name="Andreopoulos W."/>
            <person name="Angelini C."/>
            <person name="Antonin V."/>
            <person name="Barry K.W."/>
            <person name="Bougher N.L."/>
            <person name="Buchanan P."/>
            <person name="Buyck B."/>
            <person name="Bense V."/>
            <person name="Catcheside P."/>
            <person name="Chovatia M."/>
            <person name="Cooper J."/>
            <person name="Damon W."/>
            <person name="Desjardin D."/>
            <person name="Finy P."/>
            <person name="Geml J."/>
            <person name="Haridas S."/>
            <person name="Hughes K."/>
            <person name="Justo A."/>
            <person name="Karasinski D."/>
            <person name="Kautmanova I."/>
            <person name="Kiss B."/>
            <person name="Kocsube S."/>
            <person name="Kotiranta H."/>
            <person name="LaButti K.M."/>
            <person name="Lechner B.E."/>
            <person name="Liimatainen K."/>
            <person name="Lipzen A."/>
            <person name="Lukacs Z."/>
            <person name="Mihaltcheva S."/>
            <person name="Morgado L.N."/>
            <person name="Niskanen T."/>
            <person name="Noordeloos M.E."/>
            <person name="Ohm R.A."/>
            <person name="Ortiz-Santana B."/>
            <person name="Ovrebo C."/>
            <person name="Racz N."/>
            <person name="Riley R."/>
            <person name="Savchenko A."/>
            <person name="Shiryaev A."/>
            <person name="Soop K."/>
            <person name="Spirin V."/>
            <person name="Szebenyi C."/>
            <person name="Tomsovsky M."/>
            <person name="Tulloss R.E."/>
            <person name="Uehling J."/>
            <person name="Grigoriev I.V."/>
            <person name="Vagvolgyi C."/>
            <person name="Papp T."/>
            <person name="Martin F.M."/>
            <person name="Miettinen O."/>
            <person name="Hibbett D.S."/>
            <person name="Nagy L.G."/>
        </authorList>
    </citation>
    <scope>NUCLEOTIDE SEQUENCE [LARGE SCALE GENOMIC DNA]</scope>
    <source>
        <strain evidence="1 2">FP101781</strain>
    </source>
</reference>
<accession>A0A4Y7SXA0</accession>
<proteinExistence type="predicted"/>
<dbReference type="STRING" id="71717.A0A4Y7SXA0"/>
<evidence type="ECO:0000313" key="1">
    <source>
        <dbReference type="EMBL" id="TEB25869.1"/>
    </source>
</evidence>
<sequence length="115" mass="12663">MTITAGSVCHLLQNFSVDRALVKNVRVEVKAVETRLITVWVLGQDGGGDDVVIDTMCLLWEILPKGRISHIRAPTPQADKIKESTSHSKFPAVAFIQHQAQNETCTSPLLVQQSK</sequence>
<protein>
    <submittedName>
        <fullName evidence="1">Uncharacterized protein</fullName>
    </submittedName>
</protein>
<gene>
    <name evidence="1" type="ORF">FA13DRAFT_1713717</name>
</gene>